<feature type="non-terminal residue" evidence="1">
    <location>
        <position position="1"/>
    </location>
</feature>
<reference evidence="1 2" key="2">
    <citation type="journal article" date="2013" name="Plant Cell Physiol.">
        <title>Rice Annotation Project Database (RAP-DB): an integrative and interactive database for rice genomics.</title>
        <authorList>
            <person name="Sakai H."/>
            <person name="Lee S.S."/>
            <person name="Tanaka T."/>
            <person name="Numa H."/>
            <person name="Kim J."/>
            <person name="Kawahara Y."/>
            <person name="Wakimoto H."/>
            <person name="Yang C.C."/>
            <person name="Iwamoto M."/>
            <person name="Abe T."/>
            <person name="Yamada Y."/>
            <person name="Muto A."/>
            <person name="Inokuchi H."/>
            <person name="Ikemura T."/>
            <person name="Matsumoto T."/>
            <person name="Sasaki T."/>
            <person name="Itoh T."/>
        </authorList>
    </citation>
    <scope>NUCLEOTIDE SEQUENCE [LARGE SCALE GENOMIC DNA]</scope>
    <source>
        <strain evidence="2">cv. Nipponbare</strain>
    </source>
</reference>
<feature type="non-terminal residue" evidence="1">
    <location>
        <position position="394"/>
    </location>
</feature>
<dbReference type="Gramene" id="Os10t0464901-00">
    <property type="protein sequence ID" value="Os10t0464901-00"/>
    <property type="gene ID" value="Os10g0464901"/>
</dbReference>
<reference evidence="1 2" key="3">
    <citation type="journal article" date="2013" name="Rice">
        <title>Improvement of the Oryza sativa Nipponbare reference genome using next generation sequence and optical map data.</title>
        <authorList>
            <person name="Kawahara Y."/>
            <person name="de la Bastide M."/>
            <person name="Hamilton J.P."/>
            <person name="Kanamori H."/>
            <person name="McCombie W.R."/>
            <person name="Ouyang S."/>
            <person name="Schwartz D.C."/>
            <person name="Tanaka T."/>
            <person name="Wu J."/>
            <person name="Zhou S."/>
            <person name="Childs K.L."/>
            <person name="Davidson R.M."/>
            <person name="Lin H."/>
            <person name="Quesada-Ocampo L."/>
            <person name="Vaillancourt B."/>
            <person name="Sakai H."/>
            <person name="Lee S.S."/>
            <person name="Kim J."/>
            <person name="Numa H."/>
            <person name="Itoh T."/>
            <person name="Buell C.R."/>
            <person name="Matsumoto T."/>
        </authorList>
    </citation>
    <scope>NUCLEOTIDE SEQUENCE [LARGE SCALE GENOMIC DNA]</scope>
    <source>
        <strain evidence="2">cv. Nipponbare</strain>
    </source>
</reference>
<dbReference type="InParanoid" id="A0A0P0XV19"/>
<gene>
    <name evidence="1" type="ordered locus">Os10g0464901</name>
    <name evidence="1" type="ORF">OSNPB_100464901</name>
</gene>
<organism evidence="1 2">
    <name type="scientific">Oryza sativa subsp. japonica</name>
    <name type="common">Rice</name>
    <dbReference type="NCBI Taxonomy" id="39947"/>
    <lineage>
        <taxon>Eukaryota</taxon>
        <taxon>Viridiplantae</taxon>
        <taxon>Streptophyta</taxon>
        <taxon>Embryophyta</taxon>
        <taxon>Tracheophyta</taxon>
        <taxon>Spermatophyta</taxon>
        <taxon>Magnoliopsida</taxon>
        <taxon>Liliopsida</taxon>
        <taxon>Poales</taxon>
        <taxon>Poaceae</taxon>
        <taxon>BOP clade</taxon>
        <taxon>Oryzoideae</taxon>
        <taxon>Oryzeae</taxon>
        <taxon>Oryzinae</taxon>
        <taxon>Oryza</taxon>
        <taxon>Oryza sativa</taxon>
    </lineage>
</organism>
<dbReference type="EMBL" id="AP014966">
    <property type="protein sequence ID" value="BAT11201.1"/>
    <property type="molecule type" value="Genomic_DNA"/>
</dbReference>
<dbReference type="FunCoup" id="A0A0P0XV19">
    <property type="interactions" value="96"/>
</dbReference>
<evidence type="ECO:0000313" key="1">
    <source>
        <dbReference type="EMBL" id="BAT11201.1"/>
    </source>
</evidence>
<protein>
    <submittedName>
        <fullName evidence="1">Os10g0464901 protein</fullName>
    </submittedName>
</protein>
<evidence type="ECO:0000313" key="2">
    <source>
        <dbReference type="Proteomes" id="UP000059680"/>
    </source>
</evidence>
<dbReference type="eggNOG" id="ENOG502R3UH">
    <property type="taxonomic scope" value="Eukaryota"/>
</dbReference>
<proteinExistence type="predicted"/>
<accession>A0A0P0XV19</accession>
<name>A0A0P0XV19_ORYSJ</name>
<dbReference type="PaxDb" id="39947-A0A0P0XV19"/>
<reference evidence="2" key="1">
    <citation type="journal article" date="2005" name="Nature">
        <title>The map-based sequence of the rice genome.</title>
        <authorList>
            <consortium name="International rice genome sequencing project (IRGSP)"/>
            <person name="Matsumoto T."/>
            <person name="Wu J."/>
            <person name="Kanamori H."/>
            <person name="Katayose Y."/>
            <person name="Fujisawa M."/>
            <person name="Namiki N."/>
            <person name="Mizuno H."/>
            <person name="Yamamoto K."/>
            <person name="Antonio B.A."/>
            <person name="Baba T."/>
            <person name="Sakata K."/>
            <person name="Nagamura Y."/>
            <person name="Aoki H."/>
            <person name="Arikawa K."/>
            <person name="Arita K."/>
            <person name="Bito T."/>
            <person name="Chiden Y."/>
            <person name="Fujitsuka N."/>
            <person name="Fukunaka R."/>
            <person name="Hamada M."/>
            <person name="Harada C."/>
            <person name="Hayashi A."/>
            <person name="Hijishita S."/>
            <person name="Honda M."/>
            <person name="Hosokawa S."/>
            <person name="Ichikawa Y."/>
            <person name="Idonuma A."/>
            <person name="Iijima M."/>
            <person name="Ikeda M."/>
            <person name="Ikeno M."/>
            <person name="Ito K."/>
            <person name="Ito S."/>
            <person name="Ito T."/>
            <person name="Ito Y."/>
            <person name="Ito Y."/>
            <person name="Iwabuchi A."/>
            <person name="Kamiya K."/>
            <person name="Karasawa W."/>
            <person name="Kurita K."/>
            <person name="Katagiri S."/>
            <person name="Kikuta A."/>
            <person name="Kobayashi H."/>
            <person name="Kobayashi N."/>
            <person name="Machita K."/>
            <person name="Maehara T."/>
            <person name="Masukawa M."/>
            <person name="Mizubayashi T."/>
            <person name="Mukai Y."/>
            <person name="Nagasaki H."/>
            <person name="Nagata Y."/>
            <person name="Naito S."/>
            <person name="Nakashima M."/>
            <person name="Nakama Y."/>
            <person name="Nakamichi Y."/>
            <person name="Nakamura M."/>
            <person name="Meguro A."/>
            <person name="Negishi M."/>
            <person name="Ohta I."/>
            <person name="Ohta T."/>
            <person name="Okamoto M."/>
            <person name="Ono N."/>
            <person name="Saji S."/>
            <person name="Sakaguchi M."/>
            <person name="Sakai K."/>
            <person name="Shibata M."/>
            <person name="Shimokawa T."/>
            <person name="Song J."/>
            <person name="Takazaki Y."/>
            <person name="Terasawa K."/>
            <person name="Tsugane M."/>
            <person name="Tsuji K."/>
            <person name="Ueda S."/>
            <person name="Waki K."/>
            <person name="Yamagata H."/>
            <person name="Yamamoto M."/>
            <person name="Yamamoto S."/>
            <person name="Yamane H."/>
            <person name="Yoshiki S."/>
            <person name="Yoshihara R."/>
            <person name="Yukawa K."/>
            <person name="Zhong H."/>
            <person name="Yano M."/>
            <person name="Yuan Q."/>
            <person name="Ouyang S."/>
            <person name="Liu J."/>
            <person name="Jones K.M."/>
            <person name="Gansberger K."/>
            <person name="Moffat K."/>
            <person name="Hill J."/>
            <person name="Bera J."/>
            <person name="Fadrosh D."/>
            <person name="Jin S."/>
            <person name="Johri S."/>
            <person name="Kim M."/>
            <person name="Overton L."/>
            <person name="Reardon M."/>
            <person name="Tsitrin T."/>
            <person name="Vuong H."/>
            <person name="Weaver B."/>
            <person name="Ciecko A."/>
            <person name="Tallon L."/>
            <person name="Jackson J."/>
            <person name="Pai G."/>
            <person name="Aken S.V."/>
            <person name="Utterback T."/>
            <person name="Reidmuller S."/>
            <person name="Feldblyum T."/>
            <person name="Hsiao J."/>
            <person name="Zismann V."/>
            <person name="Iobst S."/>
            <person name="de Vazeille A.R."/>
            <person name="Buell C.R."/>
            <person name="Ying K."/>
            <person name="Li Y."/>
            <person name="Lu T."/>
            <person name="Huang Y."/>
            <person name="Zhao Q."/>
            <person name="Feng Q."/>
            <person name="Zhang L."/>
            <person name="Zhu J."/>
            <person name="Weng Q."/>
            <person name="Mu J."/>
            <person name="Lu Y."/>
            <person name="Fan D."/>
            <person name="Liu Y."/>
            <person name="Guan J."/>
            <person name="Zhang Y."/>
            <person name="Yu S."/>
            <person name="Liu X."/>
            <person name="Zhang Y."/>
            <person name="Hong G."/>
            <person name="Han B."/>
            <person name="Choisne N."/>
            <person name="Demange N."/>
            <person name="Orjeda G."/>
            <person name="Samain S."/>
            <person name="Cattolico L."/>
            <person name="Pelletier E."/>
            <person name="Couloux A."/>
            <person name="Segurens B."/>
            <person name="Wincker P."/>
            <person name="D'Hont A."/>
            <person name="Scarpelli C."/>
            <person name="Weissenbach J."/>
            <person name="Salanoubat M."/>
            <person name="Quetier F."/>
            <person name="Yu Y."/>
            <person name="Kim H.R."/>
            <person name="Rambo T."/>
            <person name="Currie J."/>
            <person name="Collura K."/>
            <person name="Luo M."/>
            <person name="Yang T."/>
            <person name="Ammiraju J.S.S."/>
            <person name="Engler F."/>
            <person name="Soderlund C."/>
            <person name="Wing R.A."/>
            <person name="Palmer L.E."/>
            <person name="de la Bastide M."/>
            <person name="Spiegel L."/>
            <person name="Nascimento L."/>
            <person name="Zutavern T."/>
            <person name="O'Shaughnessy A."/>
            <person name="Dike S."/>
            <person name="Dedhia N."/>
            <person name="Preston R."/>
            <person name="Balija V."/>
            <person name="McCombie W.R."/>
            <person name="Chow T."/>
            <person name="Chen H."/>
            <person name="Chung M."/>
            <person name="Chen C."/>
            <person name="Shaw J."/>
            <person name="Wu H."/>
            <person name="Hsiao K."/>
            <person name="Chao Y."/>
            <person name="Chu M."/>
            <person name="Cheng C."/>
            <person name="Hour A."/>
            <person name="Lee P."/>
            <person name="Lin S."/>
            <person name="Lin Y."/>
            <person name="Liou J."/>
            <person name="Liu S."/>
            <person name="Hsing Y."/>
            <person name="Raghuvanshi S."/>
            <person name="Mohanty A."/>
            <person name="Bharti A.K."/>
            <person name="Gaur A."/>
            <person name="Gupta V."/>
            <person name="Kumar D."/>
            <person name="Ravi V."/>
            <person name="Vij S."/>
            <person name="Kapur A."/>
            <person name="Khurana P."/>
            <person name="Khurana P."/>
            <person name="Khurana J.P."/>
            <person name="Tyagi A.K."/>
            <person name="Gaikwad K."/>
            <person name="Singh A."/>
            <person name="Dalal V."/>
            <person name="Srivastava S."/>
            <person name="Dixit A."/>
            <person name="Pal A.K."/>
            <person name="Ghazi I.A."/>
            <person name="Yadav M."/>
            <person name="Pandit A."/>
            <person name="Bhargava A."/>
            <person name="Sureshbabu K."/>
            <person name="Batra K."/>
            <person name="Sharma T.R."/>
            <person name="Mohapatra T."/>
            <person name="Singh N.K."/>
            <person name="Messing J."/>
            <person name="Nelson A.B."/>
            <person name="Fuks G."/>
            <person name="Kavchok S."/>
            <person name="Keizer G."/>
            <person name="Linton E."/>
            <person name="Llaca V."/>
            <person name="Song R."/>
            <person name="Tanyolac B."/>
            <person name="Young S."/>
            <person name="Ho-Il K."/>
            <person name="Hahn J.H."/>
            <person name="Sangsakoo G."/>
            <person name="Vanavichit A."/>
            <person name="de Mattos Luiz.A.T."/>
            <person name="Zimmer P.D."/>
            <person name="Malone G."/>
            <person name="Dellagostin O."/>
            <person name="de Oliveira A.C."/>
            <person name="Bevan M."/>
            <person name="Bancroft I."/>
            <person name="Minx P."/>
            <person name="Cordum H."/>
            <person name="Wilson R."/>
            <person name="Cheng Z."/>
            <person name="Jin W."/>
            <person name="Jiang J."/>
            <person name="Leong S.A."/>
            <person name="Iwama H."/>
            <person name="Gojobori T."/>
            <person name="Itoh T."/>
            <person name="Niimura Y."/>
            <person name="Fujii Y."/>
            <person name="Habara T."/>
            <person name="Sakai H."/>
            <person name="Sato Y."/>
            <person name="Wilson G."/>
            <person name="Kumar K."/>
            <person name="McCouch S."/>
            <person name="Juretic N."/>
            <person name="Hoen D."/>
            <person name="Wright S."/>
            <person name="Bruskiewich R."/>
            <person name="Bureau T."/>
            <person name="Miyao A."/>
            <person name="Hirochika H."/>
            <person name="Nishikawa T."/>
            <person name="Kadowaki K."/>
            <person name="Sugiura M."/>
            <person name="Burr B."/>
            <person name="Sasaki T."/>
        </authorList>
    </citation>
    <scope>NUCLEOTIDE SEQUENCE [LARGE SCALE GENOMIC DNA]</scope>
    <source>
        <strain evidence="2">cv. Nipponbare</strain>
    </source>
</reference>
<sequence length="394" mass="42400">RPRRALQSVRAHAGEHARAAGALVPRRVLHLLLELAQVVRQLVAHHVAGEPRRRRLHRLPAKLERPRRLGVVAALGRRPRDRDVLGCLHAHALPFHLHGHLLVRRGHFQGPPHDGVLAGGDVDGSPGHRVAVRAAELDQLGGVLRGFGDRHVDEQEEAPLLVGVELADFDRRGAAVRVDAALVAPRLDLPDEHARARARHGDARVLHGDGKEPSDALRERVLDGRLVLDEGERAARRLRDGVHRRRVVVGAEAERRVVVGVAVVAAARRHGVRVLAVGEEDDALDGVPVEPVVEHLGGLAERRPDVGAAARREGPHGALRVGLAGVGHARQPHQAARAGGEGDDAEAVAGAEVVDDEPHGLLQQRQLVPHHAPAHVEHGHQVERRPLRLGGGAA</sequence>
<dbReference type="AlphaFoldDB" id="A0A0P0XV19"/>
<keyword evidence="2" id="KW-1185">Reference proteome</keyword>
<dbReference type="Proteomes" id="UP000059680">
    <property type="component" value="Chromosome 10"/>
</dbReference>